<protein>
    <submittedName>
        <fullName evidence="1">Uncharacterized protein</fullName>
    </submittedName>
</protein>
<dbReference type="Proteomes" id="UP001501303">
    <property type="component" value="Unassembled WGS sequence"/>
</dbReference>
<name>A0ABP5AWC2_9ACTN</name>
<sequence length="129" mass="13031">MSEDGDVLMNTGALDDAGSGLEDRDGLNVMKQAIARIASDRSMFGDVPNAEAASAALESAALTLLTELERAGVGVRDIAAGAHTASGIAVDADGEARGALTAGGYDPFLSFEARLNDQPGPYVHPGAGD</sequence>
<evidence type="ECO:0000313" key="2">
    <source>
        <dbReference type="Proteomes" id="UP001501303"/>
    </source>
</evidence>
<proteinExistence type="predicted"/>
<accession>A0ABP5AWC2</accession>
<dbReference type="RefSeq" id="WP_344263291.1">
    <property type="nucleotide sequence ID" value="NZ_BAAAMJ010000033.1"/>
</dbReference>
<evidence type="ECO:0000313" key="1">
    <source>
        <dbReference type="EMBL" id="GAA1922861.1"/>
    </source>
</evidence>
<comment type="caution">
    <text evidence="1">The sequence shown here is derived from an EMBL/GenBank/DDBJ whole genome shotgun (WGS) entry which is preliminary data.</text>
</comment>
<dbReference type="EMBL" id="BAAAMJ010000033">
    <property type="protein sequence ID" value="GAA1922861.1"/>
    <property type="molecule type" value="Genomic_DNA"/>
</dbReference>
<keyword evidence="2" id="KW-1185">Reference proteome</keyword>
<gene>
    <name evidence="1" type="ORF">GCM10009716_34130</name>
</gene>
<organism evidence="1 2">
    <name type="scientific">Streptomyces sodiiphilus</name>
    <dbReference type="NCBI Taxonomy" id="226217"/>
    <lineage>
        <taxon>Bacteria</taxon>
        <taxon>Bacillati</taxon>
        <taxon>Actinomycetota</taxon>
        <taxon>Actinomycetes</taxon>
        <taxon>Kitasatosporales</taxon>
        <taxon>Streptomycetaceae</taxon>
        <taxon>Streptomyces</taxon>
    </lineage>
</organism>
<reference evidence="2" key="1">
    <citation type="journal article" date="2019" name="Int. J. Syst. Evol. Microbiol.">
        <title>The Global Catalogue of Microorganisms (GCM) 10K type strain sequencing project: providing services to taxonomists for standard genome sequencing and annotation.</title>
        <authorList>
            <consortium name="The Broad Institute Genomics Platform"/>
            <consortium name="The Broad Institute Genome Sequencing Center for Infectious Disease"/>
            <person name="Wu L."/>
            <person name="Ma J."/>
        </authorList>
    </citation>
    <scope>NUCLEOTIDE SEQUENCE [LARGE SCALE GENOMIC DNA]</scope>
    <source>
        <strain evidence="2">JCM 13581</strain>
    </source>
</reference>